<feature type="domain" description="CBS" evidence="12">
    <location>
        <begin position="462"/>
        <end position="519"/>
    </location>
</feature>
<gene>
    <name evidence="13" type="ORF">TDSAC_1546</name>
</gene>
<dbReference type="EMBL" id="CP020921">
    <property type="protein sequence ID" value="AWB10885.1"/>
    <property type="molecule type" value="Genomic_DNA"/>
</dbReference>
<name>A0A2R4W297_THEAF</name>
<dbReference type="GO" id="GO:0034707">
    <property type="term" value="C:chloride channel complex"/>
    <property type="evidence" value="ECO:0007669"/>
    <property type="project" value="UniProtKB-KW"/>
</dbReference>
<feature type="transmembrane region" description="Helical" evidence="11">
    <location>
        <begin position="20"/>
        <end position="50"/>
    </location>
</feature>
<feature type="transmembrane region" description="Helical" evidence="11">
    <location>
        <begin position="321"/>
        <end position="339"/>
    </location>
</feature>
<dbReference type="InterPro" id="IPR014743">
    <property type="entry name" value="Cl-channel_core"/>
</dbReference>
<evidence type="ECO:0000256" key="1">
    <source>
        <dbReference type="ARBA" id="ARBA00004141"/>
    </source>
</evidence>
<feature type="transmembrane region" description="Helical" evidence="11">
    <location>
        <begin position="345"/>
        <end position="365"/>
    </location>
</feature>
<evidence type="ECO:0000256" key="10">
    <source>
        <dbReference type="PROSITE-ProRule" id="PRU00703"/>
    </source>
</evidence>
<keyword evidence="10" id="KW-0129">CBS domain</keyword>
<dbReference type="PANTHER" id="PTHR43427:SF6">
    <property type="entry name" value="CHLORIDE CHANNEL PROTEIN CLC-E"/>
    <property type="match status" value="1"/>
</dbReference>
<dbReference type="AlphaFoldDB" id="A0A2R4W297"/>
<keyword evidence="2" id="KW-0813">Transport</keyword>
<evidence type="ECO:0000313" key="13">
    <source>
        <dbReference type="EMBL" id="AWB10885.1"/>
    </source>
</evidence>
<feature type="transmembrane region" description="Helical" evidence="11">
    <location>
        <begin position="70"/>
        <end position="92"/>
    </location>
</feature>
<keyword evidence="7" id="KW-0869">Chloride channel</keyword>
<feature type="domain" description="CBS" evidence="12">
    <location>
        <begin position="525"/>
        <end position="581"/>
    </location>
</feature>
<dbReference type="SUPFAM" id="SSF81340">
    <property type="entry name" value="Clc chloride channel"/>
    <property type="match status" value="1"/>
</dbReference>
<dbReference type="InterPro" id="IPR000644">
    <property type="entry name" value="CBS_dom"/>
</dbReference>
<evidence type="ECO:0000256" key="4">
    <source>
        <dbReference type="ARBA" id="ARBA00022989"/>
    </source>
</evidence>
<keyword evidence="6 11" id="KW-0472">Membrane</keyword>
<dbReference type="Gene3D" id="1.10.3080.10">
    <property type="entry name" value="Clc chloride channel"/>
    <property type="match status" value="1"/>
</dbReference>
<evidence type="ECO:0000256" key="11">
    <source>
        <dbReference type="SAM" id="Phobius"/>
    </source>
</evidence>
<sequence>MNRLIDMDEEQVQYIKKWGFLSVIIGIAGGLGAIFFYSAIQFCTYLFLGLSAGCYPPSPAGEGVTKIVPILRYWMIPVSTTIGGLLSGFLVYKFAPEAEGHGTDAAIDAFHNKKGIIRKRIPLIKTIASAITIGSGGSAGREGPTAQIAAGIGSIVAQSLNLSVKDRRLAVVVGIGAGIGSIFKAPLGGALLSTEILYLDGFEIDALIPSFVASLIGYVIFASYKGYTPIFGKFPTNYSFSPQSLVYFAILGLLCGLIGILYTKTFYGTTALFKKIKIPNTFKPAIGGLIVGLIGMLYPQILSMGYGWIQIGMNNSIPLEIVIAIIFLKIIATSLTIGSGGSGGVFAPGLFIGSMVGLALWKIISLSPLHISYIPEVFMVIGMMALFGGVARCPLAVMFMVSEMTGGYVLTIPAMIAVAISYVIVGKNTIYKSQVKSPSESPAHKFDYYKPILDKIKTKEILIKDVPIVTEEDSIKAAAETLKKHKISGMPVCSAQNNSLVGVVCNQDLLNNCEGGKDKKVADIMNSPAIIISPEDSLYNALSLMYKNDISFLPVVDKNVLLGMITREKVLETYFNNIGKESSE</sequence>
<keyword evidence="4 11" id="KW-1133">Transmembrane helix</keyword>
<dbReference type="RefSeq" id="WP_234405741.1">
    <property type="nucleotide sequence ID" value="NZ_CP020921.1"/>
</dbReference>
<evidence type="ECO:0000256" key="2">
    <source>
        <dbReference type="ARBA" id="ARBA00022448"/>
    </source>
</evidence>
<keyword evidence="14" id="KW-1185">Reference proteome</keyword>
<evidence type="ECO:0000259" key="12">
    <source>
        <dbReference type="PROSITE" id="PS51371"/>
    </source>
</evidence>
<evidence type="ECO:0000256" key="7">
    <source>
        <dbReference type="ARBA" id="ARBA00023173"/>
    </source>
</evidence>
<dbReference type="PRINTS" id="PR00762">
    <property type="entry name" value="CLCHANNEL"/>
</dbReference>
<evidence type="ECO:0000256" key="8">
    <source>
        <dbReference type="ARBA" id="ARBA00023214"/>
    </source>
</evidence>
<dbReference type="InterPro" id="IPR001807">
    <property type="entry name" value="ClC"/>
</dbReference>
<evidence type="ECO:0000256" key="3">
    <source>
        <dbReference type="ARBA" id="ARBA00022692"/>
    </source>
</evidence>
<dbReference type="KEGG" id="taci:TDSAC_1546"/>
<feature type="transmembrane region" description="Helical" evidence="11">
    <location>
        <begin position="377"/>
        <end position="401"/>
    </location>
</feature>
<evidence type="ECO:0000256" key="6">
    <source>
        <dbReference type="ARBA" id="ARBA00023136"/>
    </source>
</evidence>
<evidence type="ECO:0000256" key="9">
    <source>
        <dbReference type="ARBA" id="ARBA00023303"/>
    </source>
</evidence>
<feature type="transmembrane region" description="Helical" evidence="11">
    <location>
        <begin position="169"/>
        <end position="187"/>
    </location>
</feature>
<dbReference type="FunFam" id="1.10.3080.10:FF:000018">
    <property type="entry name" value="Chloride transporter, ClC family"/>
    <property type="match status" value="1"/>
</dbReference>
<keyword evidence="9" id="KW-0407">Ion channel</keyword>
<dbReference type="SUPFAM" id="SSF54631">
    <property type="entry name" value="CBS-domain pair"/>
    <property type="match status" value="1"/>
</dbReference>
<dbReference type="CDD" id="cd02205">
    <property type="entry name" value="CBS_pair_SF"/>
    <property type="match status" value="1"/>
</dbReference>
<evidence type="ECO:0000313" key="14">
    <source>
        <dbReference type="Proteomes" id="UP000244792"/>
    </source>
</evidence>
<keyword evidence="5" id="KW-0406">Ion transport</keyword>
<dbReference type="InterPro" id="IPR046342">
    <property type="entry name" value="CBS_dom_sf"/>
</dbReference>
<feature type="transmembrane region" description="Helical" evidence="11">
    <location>
        <begin position="407"/>
        <end position="425"/>
    </location>
</feature>
<evidence type="ECO:0000256" key="5">
    <source>
        <dbReference type="ARBA" id="ARBA00023065"/>
    </source>
</evidence>
<dbReference type="GO" id="GO:0005254">
    <property type="term" value="F:chloride channel activity"/>
    <property type="evidence" value="ECO:0007669"/>
    <property type="project" value="UniProtKB-KW"/>
</dbReference>
<reference evidence="13 14" key="1">
    <citation type="submission" date="2017-04" db="EMBL/GenBank/DDBJ databases">
        <title>Genomic insights into metabolism of Thermodesulfobium acidiphilum.</title>
        <authorList>
            <person name="Toshchakov S.V."/>
            <person name="Frolov E.N."/>
            <person name="Kublanov I.V."/>
            <person name="Samarov N.I."/>
            <person name="Novikov A."/>
            <person name="Lebedinsky A.V."/>
            <person name="Bonch-Osmolovskaya E.A."/>
            <person name="Chernyh N.A."/>
        </authorList>
    </citation>
    <scope>NUCLEOTIDE SEQUENCE [LARGE SCALE GENOMIC DNA]</scope>
    <source>
        <strain evidence="13 14">3127-1</strain>
    </source>
</reference>
<keyword evidence="3 11" id="KW-0812">Transmembrane</keyword>
<comment type="subcellular location">
    <subcellularLocation>
        <location evidence="1">Membrane</location>
        <topology evidence="1">Multi-pass membrane protein</topology>
    </subcellularLocation>
</comment>
<proteinExistence type="predicted"/>
<feature type="transmembrane region" description="Helical" evidence="11">
    <location>
        <begin position="285"/>
        <end position="309"/>
    </location>
</feature>
<dbReference type="PANTHER" id="PTHR43427">
    <property type="entry name" value="CHLORIDE CHANNEL PROTEIN CLC-E"/>
    <property type="match status" value="1"/>
</dbReference>
<dbReference type="Pfam" id="PF00654">
    <property type="entry name" value="Voltage_CLC"/>
    <property type="match status" value="1"/>
</dbReference>
<protein>
    <submittedName>
        <fullName evidence="13">Chloride channel protein, CIC family</fullName>
    </submittedName>
</protein>
<dbReference type="Proteomes" id="UP000244792">
    <property type="component" value="Chromosome"/>
</dbReference>
<dbReference type="SMART" id="SM00116">
    <property type="entry name" value="CBS"/>
    <property type="match status" value="2"/>
</dbReference>
<dbReference type="PROSITE" id="PS51371">
    <property type="entry name" value="CBS"/>
    <property type="match status" value="2"/>
</dbReference>
<organism evidence="13 14">
    <name type="scientific">Thermodesulfobium acidiphilum</name>
    <dbReference type="NCBI Taxonomy" id="1794699"/>
    <lineage>
        <taxon>Bacteria</taxon>
        <taxon>Pseudomonadati</taxon>
        <taxon>Thermodesulfobiota</taxon>
        <taxon>Thermodesulfobiia</taxon>
        <taxon>Thermodesulfobiales</taxon>
        <taxon>Thermodesulfobiaceae</taxon>
        <taxon>Thermodesulfobium</taxon>
    </lineage>
</organism>
<accession>A0A2R4W297</accession>
<dbReference type="CDD" id="cd00400">
    <property type="entry name" value="Voltage_gated_ClC"/>
    <property type="match status" value="1"/>
</dbReference>
<dbReference type="Pfam" id="PF00571">
    <property type="entry name" value="CBS"/>
    <property type="match status" value="2"/>
</dbReference>
<keyword evidence="8" id="KW-0868">Chloride</keyword>
<feature type="transmembrane region" description="Helical" evidence="11">
    <location>
        <begin position="245"/>
        <end position="265"/>
    </location>
</feature>
<dbReference type="Gene3D" id="3.10.580.10">
    <property type="entry name" value="CBS-domain"/>
    <property type="match status" value="1"/>
</dbReference>
<dbReference type="InterPro" id="IPR050368">
    <property type="entry name" value="ClC-type_chloride_channel"/>
</dbReference>
<feature type="transmembrane region" description="Helical" evidence="11">
    <location>
        <begin position="207"/>
        <end position="224"/>
    </location>
</feature>